<gene>
    <name evidence="1" type="ORF">PAXINDRAFT_17226</name>
</gene>
<keyword evidence="2" id="KW-1185">Reference proteome</keyword>
<accession>A0A0C9SQM6</accession>
<sequence>MYNTLFQPITYQPYDLPRVTQGPSTQLARSHDATGNEHADYLVLNAVQFGYLRNEVRANDGHFILYQVIETPLTPSGGNPTPNSACLLVCPLPDTAWQIKSPMPLAFTARATAGPFLPFYLPSTKFHSSSTSVFQPSSPPEGCTSVLLQGASSPVLKTSTVDARNLSQPSIKKPALSTFFSDELSDFALTNLPSIISDPTDQPGGKHILATELLGASALAFIYNELANNAPPSPQAALEDDDLDLITPSRSPSPSVMSDVSSLWDLPCLRIPPPSQMTTPALTLDSSRSNSPHLFYPSPPLTPDSIHISPYHGLSHEIFGDDIELTQAPAHFGLLYFHNDAFDGRKALLTPPMQPSPFSAPHSLSYSEPPLPFTGSYNYANVKSALACAEHIDEELDMLNYCDLGTCVAADQLQKCPPSIYYCQEDSYTLHVPQGHIPFKDLYSDYRRIRRLHTDLLQATHAVLTPQQSLECQQETIYAILVEGTLNTPIRLICSAFYQQCAPAANPFFINDEIAYLRTAVGFLRFYFETSLANAIDLVLQCTVADEDVVHSLLLDFHLDDLAGTCRTLAGRLESVLAIAEQFRHLQIEEQRHHHAAVGLIKMHETPNEELGRC</sequence>
<dbReference type="EMBL" id="KN819441">
    <property type="protein sequence ID" value="KIJ09709.1"/>
    <property type="molecule type" value="Genomic_DNA"/>
</dbReference>
<dbReference type="Proteomes" id="UP000053647">
    <property type="component" value="Unassembled WGS sequence"/>
</dbReference>
<reference evidence="1 2" key="1">
    <citation type="submission" date="2014-06" db="EMBL/GenBank/DDBJ databases">
        <authorList>
            <consortium name="DOE Joint Genome Institute"/>
            <person name="Kuo A."/>
            <person name="Kohler A."/>
            <person name="Nagy L.G."/>
            <person name="Floudas D."/>
            <person name="Copeland A."/>
            <person name="Barry K.W."/>
            <person name="Cichocki N."/>
            <person name="Veneault-Fourrey C."/>
            <person name="LaButti K."/>
            <person name="Lindquist E.A."/>
            <person name="Lipzen A."/>
            <person name="Lundell T."/>
            <person name="Morin E."/>
            <person name="Murat C."/>
            <person name="Sun H."/>
            <person name="Tunlid A."/>
            <person name="Henrissat B."/>
            <person name="Grigoriev I.V."/>
            <person name="Hibbett D.S."/>
            <person name="Martin F."/>
            <person name="Nordberg H.P."/>
            <person name="Cantor M.N."/>
            <person name="Hua S.X."/>
        </authorList>
    </citation>
    <scope>NUCLEOTIDE SEQUENCE [LARGE SCALE GENOMIC DNA]</scope>
    <source>
        <strain evidence="1 2">ATCC 200175</strain>
    </source>
</reference>
<dbReference type="AlphaFoldDB" id="A0A0C9SQM6"/>
<evidence type="ECO:0000313" key="2">
    <source>
        <dbReference type="Proteomes" id="UP000053647"/>
    </source>
</evidence>
<name>A0A0C9SQM6_PAXIN</name>
<dbReference type="HOGENOM" id="CLU_033351_1_0_1"/>
<organism evidence="1 2">
    <name type="scientific">Paxillus involutus ATCC 200175</name>
    <dbReference type="NCBI Taxonomy" id="664439"/>
    <lineage>
        <taxon>Eukaryota</taxon>
        <taxon>Fungi</taxon>
        <taxon>Dikarya</taxon>
        <taxon>Basidiomycota</taxon>
        <taxon>Agaricomycotina</taxon>
        <taxon>Agaricomycetes</taxon>
        <taxon>Agaricomycetidae</taxon>
        <taxon>Boletales</taxon>
        <taxon>Paxilineae</taxon>
        <taxon>Paxillaceae</taxon>
        <taxon>Paxillus</taxon>
    </lineage>
</organism>
<protein>
    <submittedName>
        <fullName evidence="1">Uncharacterized protein</fullName>
    </submittedName>
</protein>
<proteinExistence type="predicted"/>
<evidence type="ECO:0000313" key="1">
    <source>
        <dbReference type="EMBL" id="KIJ09709.1"/>
    </source>
</evidence>
<reference evidence="2" key="2">
    <citation type="submission" date="2015-01" db="EMBL/GenBank/DDBJ databases">
        <title>Evolutionary Origins and Diversification of the Mycorrhizal Mutualists.</title>
        <authorList>
            <consortium name="DOE Joint Genome Institute"/>
            <consortium name="Mycorrhizal Genomics Consortium"/>
            <person name="Kohler A."/>
            <person name="Kuo A."/>
            <person name="Nagy L.G."/>
            <person name="Floudas D."/>
            <person name="Copeland A."/>
            <person name="Barry K.W."/>
            <person name="Cichocki N."/>
            <person name="Veneault-Fourrey C."/>
            <person name="LaButti K."/>
            <person name="Lindquist E.A."/>
            <person name="Lipzen A."/>
            <person name="Lundell T."/>
            <person name="Morin E."/>
            <person name="Murat C."/>
            <person name="Riley R."/>
            <person name="Ohm R."/>
            <person name="Sun H."/>
            <person name="Tunlid A."/>
            <person name="Henrissat B."/>
            <person name="Grigoriev I.V."/>
            <person name="Hibbett D.S."/>
            <person name="Martin F."/>
        </authorList>
    </citation>
    <scope>NUCLEOTIDE SEQUENCE [LARGE SCALE GENOMIC DNA]</scope>
    <source>
        <strain evidence="2">ATCC 200175</strain>
    </source>
</reference>